<dbReference type="GO" id="GO:0005524">
    <property type="term" value="F:ATP binding"/>
    <property type="evidence" value="ECO:0007669"/>
    <property type="project" value="InterPro"/>
</dbReference>
<dbReference type="PANTHER" id="PTHR43294:SF21">
    <property type="entry name" value="CATION TRANSPORTING ATPASE"/>
    <property type="match status" value="1"/>
</dbReference>
<accession>A0A4P9W3B9</accession>
<sequence length="437" mass="47975">MRRAGVRVFMVTGDFKLTAVAIAQQVGIVTTSRTHTLEELRGQTAAFERFGSAAPPAVKPTEDDPIYSLIVEGAEIPSITAQEWNVIVGYYKEIVFARTTPEQKVNFRSFSGGRLLIVEEVKARGDNTVAVTGDGVNDAPALKAADIGVAMGAGSDVAKEAAAIILLNNDFASIPVAIENGRLVFDNLKKVILYLMPVGSYTEFMSVLANAFFGMQPALSSYLQVMFSVGNDVPMSIGLMYEKAEADLMLRRPRNARTDRLTDWRFFVQIYLFNGVFGWLAAMGMWFWFWSTEARNSNGALVPLGFTDLIFVFDKWPSNTSDLVTVWPIGHGMDASDLANNVNIGGSIYYVTMVIIQIKGALAGTEMATDPPSLSWPLVAIFNLYVVAIQNTFGTAPIPTKHWFIPFGFGAAALFLDEVRKYFVRAYPNSFVAKAAW</sequence>
<evidence type="ECO:0000313" key="8">
    <source>
        <dbReference type="EMBL" id="RKO85268.1"/>
    </source>
</evidence>
<feature type="transmembrane region" description="Helical" evidence="6">
    <location>
        <begin position="262"/>
        <end position="289"/>
    </location>
</feature>
<evidence type="ECO:0000256" key="1">
    <source>
        <dbReference type="ARBA" id="ARBA00004651"/>
    </source>
</evidence>
<dbReference type="GO" id="GO:0016887">
    <property type="term" value="F:ATP hydrolysis activity"/>
    <property type="evidence" value="ECO:0007669"/>
    <property type="project" value="InterPro"/>
</dbReference>
<dbReference type="Gene3D" id="3.40.50.1000">
    <property type="entry name" value="HAD superfamily/HAD-like"/>
    <property type="match status" value="1"/>
</dbReference>
<dbReference type="GO" id="GO:0005886">
    <property type="term" value="C:plasma membrane"/>
    <property type="evidence" value="ECO:0007669"/>
    <property type="project" value="UniProtKB-SubCell"/>
</dbReference>
<evidence type="ECO:0000313" key="9">
    <source>
        <dbReference type="Proteomes" id="UP000269721"/>
    </source>
</evidence>
<evidence type="ECO:0000256" key="5">
    <source>
        <dbReference type="ARBA" id="ARBA00023136"/>
    </source>
</evidence>
<evidence type="ECO:0000256" key="6">
    <source>
        <dbReference type="SAM" id="Phobius"/>
    </source>
</evidence>
<evidence type="ECO:0000256" key="4">
    <source>
        <dbReference type="ARBA" id="ARBA00022989"/>
    </source>
</evidence>
<dbReference type="OrthoDB" id="158672at2759"/>
<dbReference type="Proteomes" id="UP000269721">
    <property type="component" value="Unassembled WGS sequence"/>
</dbReference>
<dbReference type="Pfam" id="PF08282">
    <property type="entry name" value="Hydrolase_3"/>
    <property type="match status" value="1"/>
</dbReference>
<evidence type="ECO:0000259" key="7">
    <source>
        <dbReference type="Pfam" id="PF00689"/>
    </source>
</evidence>
<keyword evidence="4 6" id="KW-1133">Transmembrane helix</keyword>
<keyword evidence="2" id="KW-1003">Cell membrane</keyword>
<dbReference type="InterPro" id="IPR023298">
    <property type="entry name" value="ATPase_P-typ_TM_dom_sf"/>
</dbReference>
<dbReference type="GO" id="GO:1902600">
    <property type="term" value="P:proton transmembrane transport"/>
    <property type="evidence" value="ECO:0007669"/>
    <property type="project" value="TreeGrafter"/>
</dbReference>
<dbReference type="InterPro" id="IPR006068">
    <property type="entry name" value="ATPase_P-typ_cation-transptr_C"/>
</dbReference>
<dbReference type="GO" id="GO:0036376">
    <property type="term" value="P:sodium ion export across plasma membrane"/>
    <property type="evidence" value="ECO:0007669"/>
    <property type="project" value="TreeGrafter"/>
</dbReference>
<keyword evidence="9" id="KW-1185">Reference proteome</keyword>
<dbReference type="InterPro" id="IPR036412">
    <property type="entry name" value="HAD-like_sf"/>
</dbReference>
<dbReference type="AlphaFoldDB" id="A0A4P9W3B9"/>
<evidence type="ECO:0000256" key="3">
    <source>
        <dbReference type="ARBA" id="ARBA00022692"/>
    </source>
</evidence>
<feature type="transmembrane region" description="Helical" evidence="6">
    <location>
        <begin position="191"/>
        <end position="213"/>
    </location>
</feature>
<evidence type="ECO:0000256" key="2">
    <source>
        <dbReference type="ARBA" id="ARBA00022475"/>
    </source>
</evidence>
<dbReference type="EMBL" id="KZ999244">
    <property type="protein sequence ID" value="RKO85268.1"/>
    <property type="molecule type" value="Genomic_DNA"/>
</dbReference>
<name>A0A4P9W3B9_9FUNG</name>
<dbReference type="Gene3D" id="1.20.1110.10">
    <property type="entry name" value="Calcium-transporting ATPase, transmembrane domain"/>
    <property type="match status" value="1"/>
</dbReference>
<dbReference type="NCBIfam" id="TIGR01494">
    <property type="entry name" value="ATPase_P-type"/>
    <property type="match status" value="1"/>
</dbReference>
<dbReference type="InterPro" id="IPR050510">
    <property type="entry name" value="Cation_transp_ATPase_P-type"/>
</dbReference>
<dbReference type="GO" id="GO:0006883">
    <property type="term" value="P:intracellular sodium ion homeostasis"/>
    <property type="evidence" value="ECO:0007669"/>
    <property type="project" value="TreeGrafter"/>
</dbReference>
<dbReference type="SUPFAM" id="SSF56784">
    <property type="entry name" value="HAD-like"/>
    <property type="match status" value="1"/>
</dbReference>
<dbReference type="InterPro" id="IPR023214">
    <property type="entry name" value="HAD_sf"/>
</dbReference>
<dbReference type="SUPFAM" id="SSF81665">
    <property type="entry name" value="Calcium ATPase, transmembrane domain M"/>
    <property type="match status" value="1"/>
</dbReference>
<organism evidence="8 9">
    <name type="scientific">Blyttiomyces helicus</name>
    <dbReference type="NCBI Taxonomy" id="388810"/>
    <lineage>
        <taxon>Eukaryota</taxon>
        <taxon>Fungi</taxon>
        <taxon>Fungi incertae sedis</taxon>
        <taxon>Chytridiomycota</taxon>
        <taxon>Chytridiomycota incertae sedis</taxon>
        <taxon>Chytridiomycetes</taxon>
        <taxon>Chytridiomycetes incertae sedis</taxon>
        <taxon>Blyttiomyces</taxon>
    </lineage>
</organism>
<dbReference type="PRINTS" id="PR00119">
    <property type="entry name" value="CATATPASE"/>
</dbReference>
<protein>
    <submittedName>
        <fullName evidence="8">HAD-like domain-containing protein</fullName>
    </submittedName>
</protein>
<dbReference type="GO" id="GO:1990573">
    <property type="term" value="P:potassium ion import across plasma membrane"/>
    <property type="evidence" value="ECO:0007669"/>
    <property type="project" value="TreeGrafter"/>
</dbReference>
<dbReference type="Pfam" id="PF00689">
    <property type="entry name" value="Cation_ATPase_C"/>
    <property type="match status" value="1"/>
</dbReference>
<reference evidence="9" key="1">
    <citation type="journal article" date="2018" name="Nat. Microbiol.">
        <title>Leveraging single-cell genomics to expand the fungal tree of life.</title>
        <authorList>
            <person name="Ahrendt S.R."/>
            <person name="Quandt C.A."/>
            <person name="Ciobanu D."/>
            <person name="Clum A."/>
            <person name="Salamov A."/>
            <person name="Andreopoulos B."/>
            <person name="Cheng J.F."/>
            <person name="Woyke T."/>
            <person name="Pelin A."/>
            <person name="Henrissat B."/>
            <person name="Reynolds N.K."/>
            <person name="Benny G.L."/>
            <person name="Smith M.E."/>
            <person name="James T.Y."/>
            <person name="Grigoriev I.V."/>
        </authorList>
    </citation>
    <scope>NUCLEOTIDE SEQUENCE [LARGE SCALE GENOMIC DNA]</scope>
</reference>
<dbReference type="GO" id="GO:0005391">
    <property type="term" value="F:P-type sodium:potassium-exchanging transporter activity"/>
    <property type="evidence" value="ECO:0007669"/>
    <property type="project" value="TreeGrafter"/>
</dbReference>
<dbReference type="PANTHER" id="PTHR43294">
    <property type="entry name" value="SODIUM/POTASSIUM-TRANSPORTING ATPASE SUBUNIT ALPHA"/>
    <property type="match status" value="1"/>
</dbReference>
<dbReference type="InterPro" id="IPR001757">
    <property type="entry name" value="P_typ_ATPase"/>
</dbReference>
<feature type="domain" description="Cation-transporting P-type ATPase C-terminal" evidence="7">
    <location>
        <begin position="229"/>
        <end position="358"/>
    </location>
</feature>
<dbReference type="GO" id="GO:0030007">
    <property type="term" value="P:intracellular potassium ion homeostasis"/>
    <property type="evidence" value="ECO:0007669"/>
    <property type="project" value="TreeGrafter"/>
</dbReference>
<comment type="subcellular location">
    <subcellularLocation>
        <location evidence="1">Cell membrane</location>
        <topology evidence="1">Multi-pass membrane protein</topology>
    </subcellularLocation>
</comment>
<keyword evidence="3 6" id="KW-0812">Transmembrane</keyword>
<proteinExistence type="predicted"/>
<keyword evidence="5 6" id="KW-0472">Membrane</keyword>
<gene>
    <name evidence="8" type="ORF">BDK51DRAFT_48434</name>
</gene>